<dbReference type="EMBL" id="CP051682">
    <property type="protein sequence ID" value="QJD97317.1"/>
    <property type="molecule type" value="Genomic_DNA"/>
</dbReference>
<evidence type="ECO:0000313" key="1">
    <source>
        <dbReference type="EMBL" id="QJD97317.1"/>
    </source>
</evidence>
<dbReference type="Proteomes" id="UP000503278">
    <property type="component" value="Chromosome"/>
</dbReference>
<dbReference type="RefSeq" id="WP_169609386.1">
    <property type="nucleotide sequence ID" value="NZ_CP051682.1"/>
</dbReference>
<dbReference type="KEGG" id="mrob:HH214_16295"/>
<evidence type="ECO:0000313" key="2">
    <source>
        <dbReference type="Proteomes" id="UP000503278"/>
    </source>
</evidence>
<accession>A0A7L5E4K6</accession>
<gene>
    <name evidence="1" type="ORF">HH214_16295</name>
</gene>
<organism evidence="1 2">
    <name type="scientific">Mucilaginibacter robiniae</name>
    <dbReference type="NCBI Taxonomy" id="2728022"/>
    <lineage>
        <taxon>Bacteria</taxon>
        <taxon>Pseudomonadati</taxon>
        <taxon>Bacteroidota</taxon>
        <taxon>Sphingobacteriia</taxon>
        <taxon>Sphingobacteriales</taxon>
        <taxon>Sphingobacteriaceae</taxon>
        <taxon>Mucilaginibacter</taxon>
    </lineage>
</organism>
<dbReference type="PROSITE" id="PS51257">
    <property type="entry name" value="PROKAR_LIPOPROTEIN"/>
    <property type="match status" value="1"/>
</dbReference>
<protein>
    <recommendedName>
        <fullName evidence="3">Lipoprotein</fullName>
    </recommendedName>
</protein>
<reference evidence="1 2" key="1">
    <citation type="submission" date="2020-04" db="EMBL/GenBank/DDBJ databases">
        <title>Genome sequencing of novel species.</title>
        <authorList>
            <person name="Heo J."/>
            <person name="Kim S.-J."/>
            <person name="Kim J.-S."/>
            <person name="Hong S.-B."/>
            <person name="Kwon S.-W."/>
        </authorList>
    </citation>
    <scope>NUCLEOTIDE SEQUENCE [LARGE SCALE GENOMIC DNA]</scope>
    <source>
        <strain evidence="1 2">F39-2</strain>
    </source>
</reference>
<proteinExistence type="predicted"/>
<evidence type="ECO:0008006" key="3">
    <source>
        <dbReference type="Google" id="ProtNLM"/>
    </source>
</evidence>
<keyword evidence="2" id="KW-1185">Reference proteome</keyword>
<dbReference type="AlphaFoldDB" id="A0A7L5E4K6"/>
<name>A0A7L5E4K6_9SPHI</name>
<sequence>MKTNTQKILSLTIAGITLSGACTPDKHKNKQADAKSDTTIRSPAKSPYVTVNTWLDDFRNFRTAVYQNDVQKLKTYFSFPVNADTTQVCNIVYDNADDSKRPETYPGTFTERDFEKHHRAVFTHAFIKSLLKVKSEQLAQKGEYTTPKVKESYVMIANYDKANATLQLSVSYSGDTDENGNYVSESEYAVIYFFKVQNNKFLKFDKILFAG</sequence>